<evidence type="ECO:0000313" key="3">
    <source>
        <dbReference type="Proteomes" id="UP000199412"/>
    </source>
</evidence>
<dbReference type="EMBL" id="FNAP01000002">
    <property type="protein sequence ID" value="SDD92607.1"/>
    <property type="molecule type" value="Genomic_DNA"/>
</dbReference>
<dbReference type="RefSeq" id="WP_092782433.1">
    <property type="nucleotide sequence ID" value="NZ_FNAP01000002.1"/>
</dbReference>
<sequence length="96" mass="10523">MRAKIFFITSLVMLLIFMYSGAVNFGPYILLYIHFIFGSAFAATGFYVIGALVAMDQTEAVRDTAAGTRHERDVAAWIATLQAAREAGEPMCGIRP</sequence>
<feature type="transmembrane region" description="Helical" evidence="1">
    <location>
        <begin position="32"/>
        <end position="54"/>
    </location>
</feature>
<keyword evidence="1" id="KW-1133">Transmembrane helix</keyword>
<evidence type="ECO:0000313" key="2">
    <source>
        <dbReference type="EMBL" id="SDD92607.1"/>
    </source>
</evidence>
<keyword evidence="3" id="KW-1185">Reference proteome</keyword>
<organism evidence="2 3">
    <name type="scientific">Rhodospira trueperi</name>
    <dbReference type="NCBI Taxonomy" id="69960"/>
    <lineage>
        <taxon>Bacteria</taxon>
        <taxon>Pseudomonadati</taxon>
        <taxon>Pseudomonadota</taxon>
        <taxon>Alphaproteobacteria</taxon>
        <taxon>Rhodospirillales</taxon>
        <taxon>Rhodospirillaceae</taxon>
        <taxon>Rhodospira</taxon>
    </lineage>
</organism>
<reference evidence="2 3" key="1">
    <citation type="submission" date="2016-10" db="EMBL/GenBank/DDBJ databases">
        <authorList>
            <person name="de Groot N.N."/>
        </authorList>
    </citation>
    <scope>NUCLEOTIDE SEQUENCE [LARGE SCALE GENOMIC DNA]</scope>
    <source>
        <strain evidence="2 3">ATCC 700224</strain>
    </source>
</reference>
<name>A0A1G6YSH2_9PROT</name>
<keyword evidence="1" id="KW-0812">Transmembrane</keyword>
<keyword evidence="1" id="KW-0472">Membrane</keyword>
<dbReference type="AlphaFoldDB" id="A0A1G6YSH2"/>
<protein>
    <submittedName>
        <fullName evidence="2">Uncharacterized protein</fullName>
    </submittedName>
</protein>
<gene>
    <name evidence="2" type="ORF">SAMN05421720_10293</name>
</gene>
<evidence type="ECO:0000256" key="1">
    <source>
        <dbReference type="SAM" id="Phobius"/>
    </source>
</evidence>
<proteinExistence type="predicted"/>
<dbReference type="Proteomes" id="UP000199412">
    <property type="component" value="Unassembled WGS sequence"/>
</dbReference>
<accession>A0A1G6YSH2</accession>